<feature type="domain" description="DUF306" evidence="2">
    <location>
        <begin position="153"/>
        <end position="259"/>
    </location>
</feature>
<name>A0A316HUL1_9PSEU</name>
<comment type="caution">
    <text evidence="3">The sequence shown here is derived from an EMBL/GenBank/DDBJ whole genome shotgun (WGS) entry which is preliminary data.</text>
</comment>
<keyword evidence="1" id="KW-0732">Signal</keyword>
<gene>
    <name evidence="3" type="ORF">C8D88_109234</name>
</gene>
<sequence>MFRPRVMSNRILLAALVVSLLAVASGCGNRPAGGGEGKDLRGKVFVSTSVTEQGKPRALVEGTSIELNFTDDGRLIARAGCNMMQGPVSLGDGKLTVSDLSSTAMGCPSPDLHKQDEWLMKLLGATPTWQLDGANLVVTGSDTEIVLGTEAPAVLEGGTWTVDSLVTGDAVSSVPGAVAATLAFMDGKVNVFTGCNSGSASYKVNGQTITFESLLHTDKACGPDETLVEKALLAALDGQVTYKIDRQKLSLTNTKGDGVHLKK</sequence>
<dbReference type="PANTHER" id="PTHR35535">
    <property type="entry name" value="HEAT SHOCK PROTEIN HSLJ"/>
    <property type="match status" value="1"/>
</dbReference>
<dbReference type="PROSITE" id="PS51257">
    <property type="entry name" value="PROKAR_LIPOPROTEIN"/>
    <property type="match status" value="1"/>
</dbReference>
<feature type="signal peptide" evidence="1">
    <location>
        <begin position="1"/>
        <end position="24"/>
    </location>
</feature>
<reference evidence="3 4" key="1">
    <citation type="submission" date="2018-05" db="EMBL/GenBank/DDBJ databases">
        <title>Genomic Encyclopedia of Type Strains, Phase IV (KMG-IV): sequencing the most valuable type-strain genomes for metagenomic binning, comparative biology and taxonomic classification.</title>
        <authorList>
            <person name="Goeker M."/>
        </authorList>
    </citation>
    <scope>NUCLEOTIDE SEQUENCE [LARGE SCALE GENOMIC DNA]</scope>
    <source>
        <strain evidence="3 4">DSM 45480</strain>
    </source>
</reference>
<evidence type="ECO:0000313" key="4">
    <source>
        <dbReference type="Proteomes" id="UP000246005"/>
    </source>
</evidence>
<keyword evidence="3" id="KW-0346">Stress response</keyword>
<feature type="domain" description="DUF306" evidence="2">
    <location>
        <begin position="40"/>
        <end position="144"/>
    </location>
</feature>
<evidence type="ECO:0000259" key="2">
    <source>
        <dbReference type="Pfam" id="PF03724"/>
    </source>
</evidence>
<feature type="chain" id="PRO_5016373338" evidence="1">
    <location>
        <begin position="25"/>
        <end position="263"/>
    </location>
</feature>
<dbReference type="InterPro" id="IPR038670">
    <property type="entry name" value="HslJ-like_sf"/>
</dbReference>
<dbReference type="Proteomes" id="UP000246005">
    <property type="component" value="Unassembled WGS sequence"/>
</dbReference>
<dbReference type="AlphaFoldDB" id="A0A316HUL1"/>
<protein>
    <submittedName>
        <fullName evidence="3">Heat shock protein HslJ</fullName>
    </submittedName>
</protein>
<evidence type="ECO:0000313" key="3">
    <source>
        <dbReference type="EMBL" id="PWK84149.1"/>
    </source>
</evidence>
<dbReference type="Gene3D" id="2.40.128.270">
    <property type="match status" value="2"/>
</dbReference>
<proteinExistence type="predicted"/>
<dbReference type="InterPro" id="IPR053147">
    <property type="entry name" value="Hsp_HslJ-like"/>
</dbReference>
<organism evidence="3 4">
    <name type="scientific">Lentzea atacamensis</name>
    <dbReference type="NCBI Taxonomy" id="531938"/>
    <lineage>
        <taxon>Bacteria</taxon>
        <taxon>Bacillati</taxon>
        <taxon>Actinomycetota</taxon>
        <taxon>Actinomycetes</taxon>
        <taxon>Pseudonocardiales</taxon>
        <taxon>Pseudonocardiaceae</taxon>
        <taxon>Lentzea</taxon>
    </lineage>
</organism>
<dbReference type="InterPro" id="IPR005184">
    <property type="entry name" value="DUF306_Meta_HslJ"/>
</dbReference>
<evidence type="ECO:0000256" key="1">
    <source>
        <dbReference type="SAM" id="SignalP"/>
    </source>
</evidence>
<dbReference type="Pfam" id="PF03724">
    <property type="entry name" value="META"/>
    <property type="match status" value="2"/>
</dbReference>
<accession>A0A316HUL1</accession>
<dbReference type="EMBL" id="QGHB01000009">
    <property type="protein sequence ID" value="PWK84149.1"/>
    <property type="molecule type" value="Genomic_DNA"/>
</dbReference>
<dbReference type="PANTHER" id="PTHR35535:SF2">
    <property type="entry name" value="DUF306 DOMAIN-CONTAINING PROTEIN"/>
    <property type="match status" value="1"/>
</dbReference>